<protein>
    <submittedName>
        <fullName evidence="3">Flagellar protein FlgJ, putative</fullName>
    </submittedName>
</protein>
<sequence>MTDFLPITPNRLPNVAPSKALASKEMPGKEMASKDMKIREVAQKLEATFIAEMLKSAGFGEQENSFNGSTGEDQFASFQREALAAQMVKVGGIGLAEAFYKSMTETQNDTR</sequence>
<accession>A0A3B0RQJ9</accession>
<proteinExistence type="predicted"/>
<feature type="region of interest" description="Disordered" evidence="1">
    <location>
        <begin position="15"/>
        <end position="35"/>
    </location>
</feature>
<keyword evidence="3" id="KW-0282">Flagellum</keyword>
<name>A0A3B0RQJ9_9ZZZZ</name>
<evidence type="ECO:0000259" key="2">
    <source>
        <dbReference type="Pfam" id="PF10135"/>
    </source>
</evidence>
<gene>
    <name evidence="3" type="ORF">MNBD_ALPHA07-517</name>
</gene>
<evidence type="ECO:0000313" key="3">
    <source>
        <dbReference type="EMBL" id="VAV93631.1"/>
    </source>
</evidence>
<evidence type="ECO:0000256" key="1">
    <source>
        <dbReference type="SAM" id="MobiDB-lite"/>
    </source>
</evidence>
<keyword evidence="3" id="KW-0966">Cell projection</keyword>
<dbReference type="Pfam" id="PF10135">
    <property type="entry name" value="Rod-binding"/>
    <property type="match status" value="1"/>
</dbReference>
<feature type="domain" description="Flagellar protein FlgJ N-terminal" evidence="2">
    <location>
        <begin position="53"/>
        <end position="101"/>
    </location>
</feature>
<dbReference type="AlphaFoldDB" id="A0A3B0RQJ9"/>
<reference evidence="3" key="1">
    <citation type="submission" date="2018-06" db="EMBL/GenBank/DDBJ databases">
        <authorList>
            <person name="Zhirakovskaya E."/>
        </authorList>
    </citation>
    <scope>NUCLEOTIDE SEQUENCE</scope>
</reference>
<dbReference type="EMBL" id="UOEG01000105">
    <property type="protein sequence ID" value="VAV93631.1"/>
    <property type="molecule type" value="Genomic_DNA"/>
</dbReference>
<dbReference type="InterPro" id="IPR019301">
    <property type="entry name" value="Flagellar_prot_FlgJ_N"/>
</dbReference>
<feature type="compositionally biased region" description="Basic and acidic residues" evidence="1">
    <location>
        <begin position="26"/>
        <end position="35"/>
    </location>
</feature>
<organism evidence="3">
    <name type="scientific">hydrothermal vent metagenome</name>
    <dbReference type="NCBI Taxonomy" id="652676"/>
    <lineage>
        <taxon>unclassified sequences</taxon>
        <taxon>metagenomes</taxon>
        <taxon>ecological metagenomes</taxon>
    </lineage>
</organism>
<keyword evidence="3" id="KW-0969">Cilium</keyword>